<proteinExistence type="predicted"/>
<accession>A0ABV7LCI9</accession>
<keyword evidence="1" id="KW-0732">Signal</keyword>
<dbReference type="Proteomes" id="UP001595536">
    <property type="component" value="Unassembled WGS sequence"/>
</dbReference>
<reference evidence="3" key="1">
    <citation type="journal article" date="2019" name="Int. J. Syst. Evol. Microbiol.">
        <title>The Global Catalogue of Microorganisms (GCM) 10K type strain sequencing project: providing services to taxonomists for standard genome sequencing and annotation.</title>
        <authorList>
            <consortium name="The Broad Institute Genomics Platform"/>
            <consortium name="The Broad Institute Genome Sequencing Center for Infectious Disease"/>
            <person name="Wu L."/>
            <person name="Ma J."/>
        </authorList>
    </citation>
    <scope>NUCLEOTIDE SEQUENCE [LARGE SCALE GENOMIC DNA]</scope>
    <source>
        <strain evidence="3">CCM 7941</strain>
    </source>
</reference>
<dbReference type="EMBL" id="JBHRUV010000018">
    <property type="protein sequence ID" value="MFC3265622.1"/>
    <property type="molecule type" value="Genomic_DNA"/>
</dbReference>
<sequence length="91" mass="9590">MSFLHSALRVALLAPLLPWALAASPAAARAVPPAVHAFCARVAAACCAREPDGAARQTCVAREYARCVTAFPPSMAERLQHAGEEPPDDPR</sequence>
<name>A0ABV7LCI9_9HYPH</name>
<evidence type="ECO:0000313" key="2">
    <source>
        <dbReference type="EMBL" id="MFC3265622.1"/>
    </source>
</evidence>
<comment type="caution">
    <text evidence="2">The sequence shown here is derived from an EMBL/GenBank/DDBJ whole genome shotgun (WGS) entry which is preliminary data.</text>
</comment>
<feature type="chain" id="PRO_5046398393" description="Cysteine rich repeat-containing protein" evidence="1">
    <location>
        <begin position="23"/>
        <end position="91"/>
    </location>
</feature>
<evidence type="ECO:0008006" key="4">
    <source>
        <dbReference type="Google" id="ProtNLM"/>
    </source>
</evidence>
<organism evidence="2 3">
    <name type="scientific">Camelimonas abortus</name>
    <dbReference type="NCBI Taxonomy" id="1017184"/>
    <lineage>
        <taxon>Bacteria</taxon>
        <taxon>Pseudomonadati</taxon>
        <taxon>Pseudomonadota</taxon>
        <taxon>Alphaproteobacteria</taxon>
        <taxon>Hyphomicrobiales</taxon>
        <taxon>Chelatococcaceae</taxon>
        <taxon>Camelimonas</taxon>
    </lineage>
</organism>
<evidence type="ECO:0000256" key="1">
    <source>
        <dbReference type="SAM" id="SignalP"/>
    </source>
</evidence>
<keyword evidence="3" id="KW-1185">Reference proteome</keyword>
<gene>
    <name evidence="2" type="ORF">ACFOEX_04475</name>
</gene>
<protein>
    <recommendedName>
        <fullName evidence="4">Cysteine rich repeat-containing protein</fullName>
    </recommendedName>
</protein>
<evidence type="ECO:0000313" key="3">
    <source>
        <dbReference type="Proteomes" id="UP001595536"/>
    </source>
</evidence>
<feature type="signal peptide" evidence="1">
    <location>
        <begin position="1"/>
        <end position="22"/>
    </location>
</feature>
<dbReference type="RefSeq" id="WP_376829628.1">
    <property type="nucleotide sequence ID" value="NZ_JBHLWR010000006.1"/>
</dbReference>